<feature type="transmembrane region" description="Helical" evidence="8">
    <location>
        <begin position="468"/>
        <end position="495"/>
    </location>
</feature>
<keyword evidence="10" id="KW-1185">Reference proteome</keyword>
<accession>A0A0A2V0Q6</accession>
<evidence type="ECO:0000313" key="9">
    <source>
        <dbReference type="EMBL" id="KGP92623.1"/>
    </source>
</evidence>
<dbReference type="PANTHER" id="PTHR30003:SF0">
    <property type="entry name" value="GLYCOLATE PERMEASE GLCA-RELATED"/>
    <property type="match status" value="1"/>
</dbReference>
<dbReference type="Pfam" id="PF02652">
    <property type="entry name" value="Lactate_perm"/>
    <property type="match status" value="1"/>
</dbReference>
<evidence type="ECO:0000256" key="4">
    <source>
        <dbReference type="ARBA" id="ARBA00022475"/>
    </source>
</evidence>
<dbReference type="STRING" id="1385513.N780_14675"/>
<keyword evidence="4 8" id="KW-1003">Cell membrane</keyword>
<gene>
    <name evidence="9" type="ORF">N780_14675</name>
</gene>
<feature type="transmembrane region" description="Helical" evidence="8">
    <location>
        <begin position="341"/>
        <end position="359"/>
    </location>
</feature>
<evidence type="ECO:0000256" key="2">
    <source>
        <dbReference type="ARBA" id="ARBA00010100"/>
    </source>
</evidence>
<keyword evidence="5 8" id="KW-0812">Transmembrane</keyword>
<comment type="caution">
    <text evidence="9">The sequence shown here is derived from an EMBL/GenBank/DDBJ whole genome shotgun (WGS) entry which is preliminary data.</text>
</comment>
<dbReference type="OrthoDB" id="9761056at2"/>
<comment type="subcellular location">
    <subcellularLocation>
        <location evidence="1 8">Cell membrane</location>
        <topology evidence="1 8">Multi-pass membrane protein</topology>
    </subcellularLocation>
</comment>
<keyword evidence="6 8" id="KW-1133">Transmembrane helix</keyword>
<feature type="transmembrane region" description="Helical" evidence="8">
    <location>
        <begin position="380"/>
        <end position="396"/>
    </location>
</feature>
<evidence type="ECO:0000256" key="5">
    <source>
        <dbReference type="ARBA" id="ARBA00022692"/>
    </source>
</evidence>
<keyword evidence="7 8" id="KW-0472">Membrane</keyword>
<protein>
    <recommendedName>
        <fullName evidence="8">L-lactate permease</fullName>
    </recommendedName>
</protein>
<dbReference type="PANTHER" id="PTHR30003">
    <property type="entry name" value="L-LACTATE PERMEASE"/>
    <property type="match status" value="1"/>
</dbReference>
<reference evidence="9 10" key="1">
    <citation type="submission" date="2013-08" db="EMBL/GenBank/DDBJ databases">
        <title>Genome of Pontibacillus chungwhensis.</title>
        <authorList>
            <person name="Wang Q."/>
            <person name="Wang G."/>
        </authorList>
    </citation>
    <scope>NUCLEOTIDE SEQUENCE [LARGE SCALE GENOMIC DNA]</scope>
    <source>
        <strain evidence="9 10">BH030062</strain>
    </source>
</reference>
<evidence type="ECO:0000256" key="1">
    <source>
        <dbReference type="ARBA" id="ARBA00004651"/>
    </source>
</evidence>
<evidence type="ECO:0000256" key="8">
    <source>
        <dbReference type="RuleBase" id="RU365092"/>
    </source>
</evidence>
<feature type="transmembrane region" description="Helical" evidence="8">
    <location>
        <begin position="507"/>
        <end position="527"/>
    </location>
</feature>
<name>A0A0A2V0Q6_9BACI</name>
<evidence type="ECO:0000256" key="7">
    <source>
        <dbReference type="ARBA" id="ARBA00023136"/>
    </source>
</evidence>
<dbReference type="GO" id="GO:0015129">
    <property type="term" value="F:lactate transmembrane transporter activity"/>
    <property type="evidence" value="ECO:0007669"/>
    <property type="project" value="UniProtKB-UniRule"/>
</dbReference>
<comment type="function">
    <text evidence="8">Uptake of L-lactate across the membrane. Can also transport D-lactate and glycolate.</text>
</comment>
<evidence type="ECO:0000313" key="10">
    <source>
        <dbReference type="Proteomes" id="UP000030153"/>
    </source>
</evidence>
<dbReference type="AlphaFoldDB" id="A0A0A2V0Q6"/>
<feature type="transmembrane region" description="Helical" evidence="8">
    <location>
        <begin position="408"/>
        <end position="427"/>
    </location>
</feature>
<feature type="transmembrane region" description="Helical" evidence="8">
    <location>
        <begin position="218"/>
        <end position="238"/>
    </location>
</feature>
<dbReference type="RefSeq" id="WP_036780373.1">
    <property type="nucleotide sequence ID" value="NZ_AVBG01000002.1"/>
</dbReference>
<evidence type="ECO:0000256" key="3">
    <source>
        <dbReference type="ARBA" id="ARBA00022448"/>
    </source>
</evidence>
<organism evidence="9 10">
    <name type="scientific">Pontibacillus chungwhensis BH030062</name>
    <dbReference type="NCBI Taxonomy" id="1385513"/>
    <lineage>
        <taxon>Bacteria</taxon>
        <taxon>Bacillati</taxon>
        <taxon>Bacillota</taxon>
        <taxon>Bacilli</taxon>
        <taxon>Bacillales</taxon>
        <taxon>Bacillaceae</taxon>
        <taxon>Pontibacillus</taxon>
    </lineage>
</organism>
<dbReference type="GO" id="GO:0015295">
    <property type="term" value="F:solute:proton symporter activity"/>
    <property type="evidence" value="ECO:0007669"/>
    <property type="project" value="TreeGrafter"/>
</dbReference>
<dbReference type="EMBL" id="AVBG01000002">
    <property type="protein sequence ID" value="KGP92623.1"/>
    <property type="molecule type" value="Genomic_DNA"/>
</dbReference>
<keyword evidence="3 8" id="KW-0813">Transport</keyword>
<feature type="transmembrane region" description="Helical" evidence="8">
    <location>
        <begin position="61"/>
        <end position="78"/>
    </location>
</feature>
<dbReference type="Proteomes" id="UP000030153">
    <property type="component" value="Unassembled WGS sequence"/>
</dbReference>
<sequence length="528" mass="55418">MLILAALSAIIAPFLFLVLLRMSAVKGMFFSAIIVILLALTVWGVGGEVIIASILQGTHKALTILLILFGAIVLLDTLRNTGAVSRINKGFRSISGDMRVQVVIVAFLFGSLIEGAAGFGTPAAVTGPLMVALGFTPMAAAALALIADSSAVSFGAVGTPVQVGLSNIPGANLSFYQDVGVKITMIDLMGATFIPFVLVFILTFFFGKKKGWSNALSYLPWTLLVGATYSLSALLYASLFGHEFVSILASLTGLIVATVTAKNGVLLPKGEWKDALEGGFEEEKDQSNMGLLRAWSPYVVVVLLLLITRIIPQVKQFTLNVFDLSWENILGYEQISSGWQVLYSPGTVLIIAALLAVVIQRKSFNNFTTAAAKSLGSIKSAGLALLFTLALVQVFTNSGLNGEDLLSMPQYIAQSLAGAFGPMWIFVAPFLGELGAFITGSATVSTLTFSPVQYSIANQTGLNTDVVLAVQVIGAAAGNMICVHNVVAATAVVGLTGKEGDIIRKTLGPAILYGVLAGIGGFILLNIL</sequence>
<dbReference type="eggNOG" id="COG1620">
    <property type="taxonomic scope" value="Bacteria"/>
</dbReference>
<feature type="transmembrane region" description="Helical" evidence="8">
    <location>
        <begin position="98"/>
        <end position="117"/>
    </location>
</feature>
<dbReference type="GO" id="GO:0005886">
    <property type="term" value="C:plasma membrane"/>
    <property type="evidence" value="ECO:0007669"/>
    <property type="project" value="UniProtKB-SubCell"/>
</dbReference>
<feature type="transmembrane region" description="Helical" evidence="8">
    <location>
        <begin position="33"/>
        <end position="54"/>
    </location>
</feature>
<evidence type="ECO:0000256" key="6">
    <source>
        <dbReference type="ARBA" id="ARBA00022989"/>
    </source>
</evidence>
<dbReference type="InterPro" id="IPR003804">
    <property type="entry name" value="Lactate_perm"/>
</dbReference>
<feature type="transmembrane region" description="Helical" evidence="8">
    <location>
        <begin position="294"/>
        <end position="311"/>
    </location>
</feature>
<proteinExistence type="inferred from homology"/>
<comment type="similarity">
    <text evidence="2 8">Belongs to the lactate permease family.</text>
</comment>
<feature type="transmembrane region" description="Helical" evidence="8">
    <location>
        <begin position="244"/>
        <end position="261"/>
    </location>
</feature>
<feature type="transmembrane region" description="Helical" evidence="8">
    <location>
        <begin position="183"/>
        <end position="206"/>
    </location>
</feature>